<accession>A0A161XHN6</accession>
<gene>
    <name evidence="7" type="ORF">DCAR_0208349</name>
</gene>
<dbReference type="Gramene" id="KZN06559">
    <property type="protein sequence ID" value="KZN06559"/>
    <property type="gene ID" value="DCAR_007396"/>
</dbReference>
<dbReference type="InterPro" id="IPR053940">
    <property type="entry name" value="UTP25_NTPase-like"/>
</dbReference>
<dbReference type="InterPro" id="IPR010678">
    <property type="entry name" value="UTP25"/>
</dbReference>
<evidence type="ECO:0000256" key="1">
    <source>
        <dbReference type="ARBA" id="ARBA00004604"/>
    </source>
</evidence>
<organism evidence="7 8">
    <name type="scientific">Daucus carota subsp. sativus</name>
    <name type="common">Carrot</name>
    <dbReference type="NCBI Taxonomy" id="79200"/>
    <lineage>
        <taxon>Eukaryota</taxon>
        <taxon>Viridiplantae</taxon>
        <taxon>Streptophyta</taxon>
        <taxon>Embryophyta</taxon>
        <taxon>Tracheophyta</taxon>
        <taxon>Spermatophyta</taxon>
        <taxon>Magnoliopsida</taxon>
        <taxon>eudicotyledons</taxon>
        <taxon>Gunneridae</taxon>
        <taxon>Pentapetalae</taxon>
        <taxon>asterids</taxon>
        <taxon>campanulids</taxon>
        <taxon>Apiales</taxon>
        <taxon>Apiaceae</taxon>
        <taxon>Apioideae</taxon>
        <taxon>Scandiceae</taxon>
        <taxon>Daucinae</taxon>
        <taxon>Daucus</taxon>
        <taxon>Daucus sect. Daucus</taxon>
    </lineage>
</organism>
<feature type="compositionally biased region" description="Polar residues" evidence="4">
    <location>
        <begin position="1"/>
        <end position="14"/>
    </location>
</feature>
<evidence type="ECO:0000259" key="6">
    <source>
        <dbReference type="Pfam" id="PF22916"/>
    </source>
</evidence>
<keyword evidence="8" id="KW-1185">Reference proteome</keyword>
<protein>
    <submittedName>
        <fullName evidence="7">Uncharacterized protein</fullName>
    </submittedName>
</protein>
<dbReference type="GO" id="GO:0032040">
    <property type="term" value="C:small-subunit processome"/>
    <property type="evidence" value="ECO:0007669"/>
    <property type="project" value="TreeGrafter"/>
</dbReference>
<dbReference type="PANTHER" id="PTHR12933">
    <property type="entry name" value="ORF PROTEIN-RELATED"/>
    <property type="match status" value="1"/>
</dbReference>
<name>A0A161XHN6_DAUCS</name>
<feature type="domain" description="UTP25 C-terminal" evidence="5">
    <location>
        <begin position="462"/>
        <end position="576"/>
    </location>
</feature>
<evidence type="ECO:0000313" key="7">
    <source>
        <dbReference type="EMBL" id="WOG89113.1"/>
    </source>
</evidence>
<evidence type="ECO:0000313" key="8">
    <source>
        <dbReference type="Proteomes" id="UP000077755"/>
    </source>
</evidence>
<evidence type="ECO:0000256" key="3">
    <source>
        <dbReference type="ARBA" id="ARBA00023242"/>
    </source>
</evidence>
<reference evidence="7" key="1">
    <citation type="journal article" date="2016" name="Nat. Genet.">
        <title>A high-quality carrot genome assembly provides new insights into carotenoid accumulation and asterid genome evolution.</title>
        <authorList>
            <person name="Iorizzo M."/>
            <person name="Ellison S."/>
            <person name="Senalik D."/>
            <person name="Zeng P."/>
            <person name="Satapoomin P."/>
            <person name="Huang J."/>
            <person name="Bowman M."/>
            <person name="Iovene M."/>
            <person name="Sanseverino W."/>
            <person name="Cavagnaro P."/>
            <person name="Yildiz M."/>
            <person name="Macko-Podgorni A."/>
            <person name="Moranska E."/>
            <person name="Grzebelus E."/>
            <person name="Grzebelus D."/>
            <person name="Ashrafi H."/>
            <person name="Zheng Z."/>
            <person name="Cheng S."/>
            <person name="Spooner D."/>
            <person name="Van Deynze A."/>
            <person name="Simon P."/>
        </authorList>
    </citation>
    <scope>NUCLEOTIDE SEQUENCE</scope>
    <source>
        <tissue evidence="7">Leaf</tissue>
    </source>
</reference>
<proteinExistence type="inferred from homology"/>
<dbReference type="GO" id="GO:0034511">
    <property type="term" value="F:U3 snoRNA binding"/>
    <property type="evidence" value="ECO:0007669"/>
    <property type="project" value="InterPro"/>
</dbReference>
<keyword evidence="3" id="KW-0539">Nucleus</keyword>
<dbReference type="Pfam" id="PF06862">
    <property type="entry name" value="Utp25_C"/>
    <property type="match status" value="1"/>
</dbReference>
<comment type="subcellular location">
    <subcellularLocation>
        <location evidence="1">Nucleus</location>
        <location evidence="1">Nucleolus</location>
    </subcellularLocation>
</comment>
<dbReference type="InterPro" id="IPR053939">
    <property type="entry name" value="UTP25_C"/>
</dbReference>
<dbReference type="GO" id="GO:0000462">
    <property type="term" value="P:maturation of SSU-rRNA from tricistronic rRNA transcript (SSU-rRNA, 5.8S rRNA, LSU-rRNA)"/>
    <property type="evidence" value="ECO:0007669"/>
    <property type="project" value="TreeGrafter"/>
</dbReference>
<dbReference type="GO" id="GO:0019843">
    <property type="term" value="F:rRNA binding"/>
    <property type="evidence" value="ECO:0007669"/>
    <property type="project" value="TreeGrafter"/>
</dbReference>
<sequence length="596" mass="68023">MGGEGSSLTVANDSESSRIDSDGSKKRRPESLHVIREAGGAGISADDFSHKNGECDLNVASTSKSSFDKHFGYKLSKEEVKDLTKGKRKDKWKEKWEVAASNMSRCKWIGTGEQFMEKEDTYKYDGLERRLYKHWLTHMPDGGTDFQSSKQRSFFFLCNSYRDILHHNKKPFYLKGMEEDSSVTDAYIMHSLNHIFKSRDLVTKNDAEVVKLQVHTKDDMPKSVGFQDRGFTCPKILILLPLASIALRVVNRLIALTPSKHKVTSSKHKAVDVENLDRFSDEFGIGTDSMNMAESSQPRKSSNHSDFHALFGGNNNNDFMIGVKISRGSVKLYDDIYTSDMIVASPLSLITKIGEAERDKKKDIDYLSSIEVLIIDHADVMVKQNWSHVSTVIKKLNSKPSKQHGTDQMRIRPWYLDEHAQFYRQSIILGSHSSPEINALIDRHCLNYQGKVKLECKYKGVLRKASPQVKQIYEKFDANSIGDVDGARFAYFSTKVFPKMKSSFQGGTMIYISSNFEFIRVQNFLESQKASFCHLGENKEPSNISYDQVWHHQDSNKILLYTEKSQFYHRYKLEAIVSSDTAKRMTDSDKDVFIIK</sequence>
<dbReference type="AlphaFoldDB" id="A0A161XHN6"/>
<reference evidence="7" key="2">
    <citation type="submission" date="2022-03" db="EMBL/GenBank/DDBJ databases">
        <title>Draft title - Genomic analysis of global carrot germplasm unveils the trajectory of domestication and the origin of high carotenoid orange carrot.</title>
        <authorList>
            <person name="Iorizzo M."/>
            <person name="Ellison S."/>
            <person name="Senalik D."/>
            <person name="Macko-Podgorni A."/>
            <person name="Grzebelus D."/>
            <person name="Bostan H."/>
            <person name="Rolling W."/>
            <person name="Curaba J."/>
            <person name="Simon P."/>
        </authorList>
    </citation>
    <scope>NUCLEOTIDE SEQUENCE</scope>
    <source>
        <tissue evidence="7">Leaf</tissue>
    </source>
</reference>
<evidence type="ECO:0000259" key="5">
    <source>
        <dbReference type="Pfam" id="PF06862"/>
    </source>
</evidence>
<dbReference type="EMBL" id="CP093344">
    <property type="protein sequence ID" value="WOG89113.1"/>
    <property type="molecule type" value="Genomic_DNA"/>
</dbReference>
<dbReference type="Proteomes" id="UP000077755">
    <property type="component" value="Chromosome 2"/>
</dbReference>
<dbReference type="PANTHER" id="PTHR12933:SF0">
    <property type="entry name" value="U3 SMALL NUCLEOLAR RNA-ASSOCIATED PROTEIN 25 HOMOLOG"/>
    <property type="match status" value="1"/>
</dbReference>
<feature type="domain" description="UTP25 NTP hydrolase-like" evidence="6">
    <location>
        <begin position="161"/>
        <end position="452"/>
    </location>
</feature>
<feature type="compositionally biased region" description="Basic and acidic residues" evidence="4">
    <location>
        <begin position="15"/>
        <end position="36"/>
    </location>
</feature>
<feature type="region of interest" description="Disordered" evidence="4">
    <location>
        <begin position="1"/>
        <end position="36"/>
    </location>
</feature>
<evidence type="ECO:0000256" key="4">
    <source>
        <dbReference type="SAM" id="MobiDB-lite"/>
    </source>
</evidence>
<evidence type="ECO:0000256" key="2">
    <source>
        <dbReference type="ARBA" id="ARBA00009223"/>
    </source>
</evidence>
<dbReference type="Pfam" id="PF22916">
    <property type="entry name" value="UTP25_NTPase-like"/>
    <property type="match status" value="1"/>
</dbReference>
<comment type="similarity">
    <text evidence="2">Belongs to the UTP25 family.</text>
</comment>